<gene>
    <name evidence="1" type="ORF">THAOC_19187</name>
</gene>
<dbReference type="eggNOG" id="ENOG502R11V">
    <property type="taxonomic scope" value="Eukaryota"/>
</dbReference>
<dbReference type="Proteomes" id="UP000266841">
    <property type="component" value="Unassembled WGS sequence"/>
</dbReference>
<name>K0SPZ8_THAOC</name>
<proteinExistence type="predicted"/>
<evidence type="ECO:0000313" key="2">
    <source>
        <dbReference type="Proteomes" id="UP000266841"/>
    </source>
</evidence>
<feature type="non-terminal residue" evidence="1">
    <location>
        <position position="1"/>
    </location>
</feature>
<reference evidence="1 2" key="1">
    <citation type="journal article" date="2012" name="Genome Biol.">
        <title>Genome and low-iron response of an oceanic diatom adapted to chronic iron limitation.</title>
        <authorList>
            <person name="Lommer M."/>
            <person name="Specht M."/>
            <person name="Roy A.S."/>
            <person name="Kraemer L."/>
            <person name="Andreson R."/>
            <person name="Gutowska M.A."/>
            <person name="Wolf J."/>
            <person name="Bergner S.V."/>
            <person name="Schilhabel M.B."/>
            <person name="Klostermeier U.C."/>
            <person name="Beiko R.G."/>
            <person name="Rosenstiel P."/>
            <person name="Hippler M."/>
            <person name="Laroche J."/>
        </authorList>
    </citation>
    <scope>NUCLEOTIDE SEQUENCE [LARGE SCALE GENOMIC DNA]</scope>
    <source>
        <strain evidence="1 2">CCMP1005</strain>
    </source>
</reference>
<protein>
    <submittedName>
        <fullName evidence="1">Uncharacterized protein</fullName>
    </submittedName>
</protein>
<dbReference type="EMBL" id="AGNL01021074">
    <property type="protein sequence ID" value="EJK60457.1"/>
    <property type="molecule type" value="Genomic_DNA"/>
</dbReference>
<keyword evidence="2" id="KW-1185">Reference proteome</keyword>
<accession>K0SPZ8</accession>
<sequence>SKIYKCRAMPSLYTGSSAAPPAATSLAATRSLDRQAKTLNDELLLTVEALPRFLPLHWHTVKDLEKLLKEGGLDLPDKLLSNALRSVKDGERGWSKNKFSNKIYFCPGGNNKIFDSPKLQKREGPIQIIDDGYYTQFEFTSDQVRLPRRPETRRLAARASKATRLLPAPLILRRLVTRRLEELQRASEATRLRLQQPIH</sequence>
<organism evidence="1 2">
    <name type="scientific">Thalassiosira oceanica</name>
    <name type="common">Marine diatom</name>
    <dbReference type="NCBI Taxonomy" id="159749"/>
    <lineage>
        <taxon>Eukaryota</taxon>
        <taxon>Sar</taxon>
        <taxon>Stramenopiles</taxon>
        <taxon>Ochrophyta</taxon>
        <taxon>Bacillariophyta</taxon>
        <taxon>Coscinodiscophyceae</taxon>
        <taxon>Thalassiosirophycidae</taxon>
        <taxon>Thalassiosirales</taxon>
        <taxon>Thalassiosiraceae</taxon>
        <taxon>Thalassiosira</taxon>
    </lineage>
</organism>
<evidence type="ECO:0000313" key="1">
    <source>
        <dbReference type="EMBL" id="EJK60457.1"/>
    </source>
</evidence>
<dbReference type="AlphaFoldDB" id="K0SPZ8"/>
<comment type="caution">
    <text evidence="1">The sequence shown here is derived from an EMBL/GenBank/DDBJ whole genome shotgun (WGS) entry which is preliminary data.</text>
</comment>